<dbReference type="GO" id="GO:0003677">
    <property type="term" value="F:DNA binding"/>
    <property type="evidence" value="ECO:0007669"/>
    <property type="project" value="UniProtKB-KW"/>
</dbReference>
<protein>
    <recommendedName>
        <fullName evidence="8">Zn(2)-C6 fungal-type domain-containing protein</fullName>
    </recommendedName>
</protein>
<dbReference type="HOGENOM" id="CLU_016058_0_1_1"/>
<dbReference type="PANTHER" id="PTHR46910">
    <property type="entry name" value="TRANSCRIPTION FACTOR PDR1"/>
    <property type="match status" value="1"/>
</dbReference>
<sequence>MTALREASRSTKRQLQACTYCREKKVRCDGTRPCSKCQRDGVDCLFVGRQRRPINRAKSDKEELKQRMEMLEQRLFSLVQTKQNSAETSWGLSSSPSTNPLSYASAGQAQSATVLPSLSTCDLSDNTGASTTTFNNASLPSSNMTAPLCPVGASLETSAPERQTDTASSELGAATDIRISRATVLDPPQDRTDEPEAHHSGDTDPGMPLAFSRSPSLERTSVLAPAGIYSTNGLDDFEYPGLLSVLSIRSPPGLAWVRDQCGNDHFPAVADRLYLALQQRAVVMKPLVVETILEPDLTTALSYIHAFFEKSPESALVPLNRSEIESRVRRQSGADQSASIYDPCWHAIRNAVYAAGSRIVLSRLEYSSTFEDAHTTSKRYFDKALLVLPELLNASFDLEAIRSILLLSTYAMALPNASVGHILICAAMRLAQSLGLHRKFQPDCNEGSIEYTSRSWVFWSIYAVEKTMSFSFGLDSVVDDDTITCPFPMQGSPDSHLPLDFLLHAAKLAKILSTILYKLKPSRMSRCRTEELILLLNSLRARLEAWKMGLPESVIPGKRSSQFKAPTAWSASHVVYLRCGYYTAMLGIHSVLACPWTAHSLVPSAFARLKKHIDESSAMLADVSRDIITTSDTMDTNASTPDWQVLRLPIVAAVNVFVHVLGNPGAPTSSNDLALLDIAAGHLGHLDFVRVIDTSWPVVRDLANLARSTVKTARQNHTARNPDLHQPSARDVG</sequence>
<gene>
    <name evidence="9" type="ORF">PV07_09982</name>
</gene>
<evidence type="ECO:0000313" key="10">
    <source>
        <dbReference type="Proteomes" id="UP000054466"/>
    </source>
</evidence>
<dbReference type="GO" id="GO:0000981">
    <property type="term" value="F:DNA-binding transcription factor activity, RNA polymerase II-specific"/>
    <property type="evidence" value="ECO:0007669"/>
    <property type="project" value="InterPro"/>
</dbReference>
<dbReference type="InterPro" id="IPR036864">
    <property type="entry name" value="Zn2-C6_fun-type_DNA-bd_sf"/>
</dbReference>
<dbReference type="RefSeq" id="XP_016244470.1">
    <property type="nucleotide sequence ID" value="XM_016397279.1"/>
</dbReference>
<evidence type="ECO:0000256" key="5">
    <source>
        <dbReference type="ARBA" id="ARBA00023242"/>
    </source>
</evidence>
<dbReference type="AlphaFoldDB" id="A0A0D2CL17"/>
<organism evidence="9 10">
    <name type="scientific">Cladophialophora immunda</name>
    <dbReference type="NCBI Taxonomy" id="569365"/>
    <lineage>
        <taxon>Eukaryota</taxon>
        <taxon>Fungi</taxon>
        <taxon>Dikarya</taxon>
        <taxon>Ascomycota</taxon>
        <taxon>Pezizomycotina</taxon>
        <taxon>Eurotiomycetes</taxon>
        <taxon>Chaetothyriomycetidae</taxon>
        <taxon>Chaetothyriales</taxon>
        <taxon>Herpotrichiellaceae</taxon>
        <taxon>Cladophialophora</taxon>
    </lineage>
</organism>
<evidence type="ECO:0000256" key="1">
    <source>
        <dbReference type="ARBA" id="ARBA00022723"/>
    </source>
</evidence>
<keyword evidence="5" id="KW-0539">Nucleus</keyword>
<keyword evidence="2" id="KW-0805">Transcription regulation</keyword>
<dbReference type="InterPro" id="IPR001138">
    <property type="entry name" value="Zn2Cys6_DnaBD"/>
</dbReference>
<dbReference type="OrthoDB" id="3266505at2759"/>
<dbReference type="SMART" id="SM00906">
    <property type="entry name" value="Fungal_trans"/>
    <property type="match status" value="1"/>
</dbReference>
<dbReference type="Pfam" id="PF00172">
    <property type="entry name" value="Zn_clus"/>
    <property type="match status" value="1"/>
</dbReference>
<dbReference type="PROSITE" id="PS00463">
    <property type="entry name" value="ZN2_CY6_FUNGAL_1"/>
    <property type="match status" value="1"/>
</dbReference>
<keyword evidence="1" id="KW-0479">Metal-binding</keyword>
<dbReference type="VEuPathDB" id="FungiDB:PV07_09982"/>
<keyword evidence="3" id="KW-0238">DNA-binding</keyword>
<feature type="region of interest" description="Disordered" evidence="7">
    <location>
        <begin position="156"/>
        <end position="213"/>
    </location>
</feature>
<dbReference type="PANTHER" id="PTHR46910:SF25">
    <property type="entry name" value="ABC-TRANSPORTER-REGULATING TRANSCRIPTION FACTOR"/>
    <property type="match status" value="1"/>
</dbReference>
<dbReference type="InterPro" id="IPR007219">
    <property type="entry name" value="XnlR_reg_dom"/>
</dbReference>
<dbReference type="Gene3D" id="4.10.240.10">
    <property type="entry name" value="Zn(2)-C6 fungal-type DNA-binding domain"/>
    <property type="match status" value="1"/>
</dbReference>
<dbReference type="GeneID" id="27349176"/>
<accession>A0A0D2CL17</accession>
<evidence type="ECO:0000256" key="3">
    <source>
        <dbReference type="ARBA" id="ARBA00023125"/>
    </source>
</evidence>
<evidence type="ECO:0000313" key="9">
    <source>
        <dbReference type="EMBL" id="KIW24254.1"/>
    </source>
</evidence>
<feature type="region of interest" description="Disordered" evidence="7">
    <location>
        <begin position="711"/>
        <end position="733"/>
    </location>
</feature>
<keyword evidence="10" id="KW-1185">Reference proteome</keyword>
<dbReference type="EMBL" id="KN847045">
    <property type="protein sequence ID" value="KIW24254.1"/>
    <property type="molecule type" value="Genomic_DNA"/>
</dbReference>
<proteinExistence type="predicted"/>
<keyword evidence="4" id="KW-0804">Transcription</keyword>
<dbReference type="InterPro" id="IPR050987">
    <property type="entry name" value="AtrR-like"/>
</dbReference>
<name>A0A0D2CL17_9EURO</name>
<dbReference type="Pfam" id="PF04082">
    <property type="entry name" value="Fungal_trans"/>
    <property type="match status" value="1"/>
</dbReference>
<evidence type="ECO:0000256" key="6">
    <source>
        <dbReference type="SAM" id="Coils"/>
    </source>
</evidence>
<feature type="compositionally biased region" description="Basic and acidic residues" evidence="7">
    <location>
        <begin position="188"/>
        <end position="202"/>
    </location>
</feature>
<dbReference type="CDD" id="cd00067">
    <property type="entry name" value="GAL4"/>
    <property type="match status" value="1"/>
</dbReference>
<feature type="coiled-coil region" evidence="6">
    <location>
        <begin position="54"/>
        <end position="81"/>
    </location>
</feature>
<evidence type="ECO:0000256" key="4">
    <source>
        <dbReference type="ARBA" id="ARBA00023163"/>
    </source>
</evidence>
<dbReference type="GO" id="GO:0008270">
    <property type="term" value="F:zinc ion binding"/>
    <property type="evidence" value="ECO:0007669"/>
    <property type="project" value="InterPro"/>
</dbReference>
<dbReference type="CDD" id="cd12148">
    <property type="entry name" value="fungal_TF_MHR"/>
    <property type="match status" value="1"/>
</dbReference>
<evidence type="ECO:0000256" key="7">
    <source>
        <dbReference type="SAM" id="MobiDB-lite"/>
    </source>
</evidence>
<dbReference type="GO" id="GO:0006351">
    <property type="term" value="P:DNA-templated transcription"/>
    <property type="evidence" value="ECO:0007669"/>
    <property type="project" value="InterPro"/>
</dbReference>
<keyword evidence="6" id="KW-0175">Coiled coil</keyword>
<evidence type="ECO:0000256" key="2">
    <source>
        <dbReference type="ARBA" id="ARBA00023015"/>
    </source>
</evidence>
<dbReference type="Proteomes" id="UP000054466">
    <property type="component" value="Unassembled WGS sequence"/>
</dbReference>
<feature type="compositionally biased region" description="Polar residues" evidence="7">
    <location>
        <begin position="156"/>
        <end position="169"/>
    </location>
</feature>
<dbReference type="SMART" id="SM00066">
    <property type="entry name" value="GAL4"/>
    <property type="match status" value="1"/>
</dbReference>
<feature type="domain" description="Zn(2)-C6 fungal-type" evidence="8">
    <location>
        <begin position="17"/>
        <end position="46"/>
    </location>
</feature>
<evidence type="ECO:0000259" key="8">
    <source>
        <dbReference type="PROSITE" id="PS50048"/>
    </source>
</evidence>
<dbReference type="SUPFAM" id="SSF57701">
    <property type="entry name" value="Zn2/Cys6 DNA-binding domain"/>
    <property type="match status" value="1"/>
</dbReference>
<reference evidence="9 10" key="1">
    <citation type="submission" date="2015-01" db="EMBL/GenBank/DDBJ databases">
        <title>The Genome Sequence of Cladophialophora immunda CBS83496.</title>
        <authorList>
            <consortium name="The Broad Institute Genomics Platform"/>
            <person name="Cuomo C."/>
            <person name="de Hoog S."/>
            <person name="Gorbushina A."/>
            <person name="Stielow B."/>
            <person name="Teixiera M."/>
            <person name="Abouelleil A."/>
            <person name="Chapman S.B."/>
            <person name="Priest M."/>
            <person name="Young S.K."/>
            <person name="Wortman J."/>
            <person name="Nusbaum C."/>
            <person name="Birren B."/>
        </authorList>
    </citation>
    <scope>NUCLEOTIDE SEQUENCE [LARGE SCALE GENOMIC DNA]</scope>
    <source>
        <strain evidence="9 10">CBS 83496</strain>
    </source>
</reference>
<dbReference type="PROSITE" id="PS50048">
    <property type="entry name" value="ZN2_CY6_FUNGAL_2"/>
    <property type="match status" value="1"/>
</dbReference>